<dbReference type="Gene3D" id="1.10.10.10">
    <property type="entry name" value="Winged helix-like DNA-binding domain superfamily/Winged helix DNA-binding domain"/>
    <property type="match status" value="1"/>
</dbReference>
<comment type="caution">
    <text evidence="6">The sequence shown here is derived from an EMBL/GenBank/DDBJ whole genome shotgun (WGS) entry which is preliminary data.</text>
</comment>
<dbReference type="InterPro" id="IPR036388">
    <property type="entry name" value="WH-like_DNA-bd_sf"/>
</dbReference>
<dbReference type="GO" id="GO:0003700">
    <property type="term" value="F:DNA-binding transcription factor activity"/>
    <property type="evidence" value="ECO:0007669"/>
    <property type="project" value="InterPro"/>
</dbReference>
<evidence type="ECO:0000313" key="7">
    <source>
        <dbReference type="Proteomes" id="UP000249538"/>
    </source>
</evidence>
<dbReference type="Proteomes" id="UP000249538">
    <property type="component" value="Unassembled WGS sequence"/>
</dbReference>
<sequence length="186" mass="21162">MRLFQPHGQGTRDTMSRREGDGMNIHDTSTAATHIDHVDLDVLENVLSFYIRVLDTSVSRDLDERLKNLEVAKGKGKITALFLIDSHPGIRPSVVADLAMRDRSAMGRILDTLEQQGLIFRKASQEDSRAQELYITPKGAALAVKVREIAVQQSEDFFDKIIPRDEQEVMMGILKRAYRRLRENRT</sequence>
<dbReference type="InterPro" id="IPR036390">
    <property type="entry name" value="WH_DNA-bd_sf"/>
</dbReference>
<dbReference type="Pfam" id="PF01047">
    <property type="entry name" value="MarR"/>
    <property type="match status" value="1"/>
</dbReference>
<dbReference type="SMART" id="SM00347">
    <property type="entry name" value="HTH_MARR"/>
    <property type="match status" value="1"/>
</dbReference>
<evidence type="ECO:0000256" key="1">
    <source>
        <dbReference type="ARBA" id="ARBA00023015"/>
    </source>
</evidence>
<dbReference type="SUPFAM" id="SSF46785">
    <property type="entry name" value="Winged helix' DNA-binding domain"/>
    <property type="match status" value="1"/>
</dbReference>
<keyword evidence="2 6" id="KW-0238">DNA-binding</keyword>
<dbReference type="InterPro" id="IPR000835">
    <property type="entry name" value="HTH_MarR-typ"/>
</dbReference>
<feature type="region of interest" description="Disordered" evidence="4">
    <location>
        <begin position="1"/>
        <end position="22"/>
    </location>
</feature>
<dbReference type="EMBL" id="QKZS01000014">
    <property type="protein sequence ID" value="PZX49773.1"/>
    <property type="molecule type" value="Genomic_DNA"/>
</dbReference>
<dbReference type="GO" id="GO:0003677">
    <property type="term" value="F:DNA binding"/>
    <property type="evidence" value="ECO:0007669"/>
    <property type="project" value="UniProtKB-KW"/>
</dbReference>
<evidence type="ECO:0000256" key="2">
    <source>
        <dbReference type="ARBA" id="ARBA00023125"/>
    </source>
</evidence>
<feature type="domain" description="HTH marR-type" evidence="5">
    <location>
        <begin position="40"/>
        <end position="179"/>
    </location>
</feature>
<organism evidence="6 7">
    <name type="scientific">Cereibacter changlensis</name>
    <dbReference type="NCBI Taxonomy" id="402884"/>
    <lineage>
        <taxon>Bacteria</taxon>
        <taxon>Pseudomonadati</taxon>
        <taxon>Pseudomonadota</taxon>
        <taxon>Alphaproteobacteria</taxon>
        <taxon>Rhodobacterales</taxon>
        <taxon>Paracoccaceae</taxon>
        <taxon>Cereibacter</taxon>
    </lineage>
</organism>
<gene>
    <name evidence="6" type="ORF">LX76_03775</name>
</gene>
<dbReference type="PRINTS" id="PR00598">
    <property type="entry name" value="HTHMARR"/>
</dbReference>
<keyword evidence="1" id="KW-0805">Transcription regulation</keyword>
<evidence type="ECO:0000313" key="6">
    <source>
        <dbReference type="EMBL" id="PZX49773.1"/>
    </source>
</evidence>
<evidence type="ECO:0000256" key="4">
    <source>
        <dbReference type="SAM" id="MobiDB-lite"/>
    </source>
</evidence>
<dbReference type="PANTHER" id="PTHR42756">
    <property type="entry name" value="TRANSCRIPTIONAL REGULATOR, MARR"/>
    <property type="match status" value="1"/>
</dbReference>
<protein>
    <submittedName>
        <fullName evidence="6">DNA-binding MarR family transcriptional regulator</fullName>
    </submittedName>
</protein>
<name>A0A2W7QMT6_9RHOB</name>
<proteinExistence type="predicted"/>
<keyword evidence="3" id="KW-0804">Transcription</keyword>
<dbReference type="PANTHER" id="PTHR42756:SF1">
    <property type="entry name" value="TRANSCRIPTIONAL REPRESSOR OF EMRAB OPERON"/>
    <property type="match status" value="1"/>
</dbReference>
<dbReference type="PROSITE" id="PS50995">
    <property type="entry name" value="HTH_MARR_2"/>
    <property type="match status" value="1"/>
</dbReference>
<evidence type="ECO:0000256" key="3">
    <source>
        <dbReference type="ARBA" id="ARBA00023163"/>
    </source>
</evidence>
<reference evidence="6 7" key="1">
    <citation type="submission" date="2018-06" db="EMBL/GenBank/DDBJ databases">
        <title>Genomic Encyclopedia of Archaeal and Bacterial Type Strains, Phase II (KMG-II): from individual species to whole genera.</title>
        <authorList>
            <person name="Goeker M."/>
        </authorList>
    </citation>
    <scope>NUCLEOTIDE SEQUENCE [LARGE SCALE GENOMIC DNA]</scope>
    <source>
        <strain evidence="6 7">DSM 18774</strain>
    </source>
</reference>
<evidence type="ECO:0000259" key="5">
    <source>
        <dbReference type="PROSITE" id="PS50995"/>
    </source>
</evidence>
<accession>A0A2W7QMT6</accession>
<dbReference type="AlphaFoldDB" id="A0A2W7QMT6"/>